<evidence type="ECO:0000313" key="11">
    <source>
        <dbReference type="Proteomes" id="UP000054248"/>
    </source>
</evidence>
<keyword evidence="6 9" id="KW-0811">Translocation</keyword>
<reference evidence="10 11" key="1">
    <citation type="submission" date="2014-04" db="EMBL/GenBank/DDBJ databases">
        <authorList>
            <consortium name="DOE Joint Genome Institute"/>
            <person name="Kuo A."/>
            <person name="Girlanda M."/>
            <person name="Perotto S."/>
            <person name="Kohler A."/>
            <person name="Nagy L.G."/>
            <person name="Floudas D."/>
            <person name="Copeland A."/>
            <person name="Barry K.W."/>
            <person name="Cichocki N."/>
            <person name="Veneault-Fourrey C."/>
            <person name="LaButti K."/>
            <person name="Lindquist E.A."/>
            <person name="Lipzen A."/>
            <person name="Lundell T."/>
            <person name="Morin E."/>
            <person name="Murat C."/>
            <person name="Sun H."/>
            <person name="Tunlid A."/>
            <person name="Henrissat B."/>
            <person name="Grigoriev I.V."/>
            <person name="Hibbett D.S."/>
            <person name="Martin F."/>
            <person name="Nordberg H.P."/>
            <person name="Cantor M.N."/>
            <person name="Hua S.X."/>
        </authorList>
    </citation>
    <scope>NUCLEOTIDE SEQUENCE [LARGE SCALE GENOMIC DNA]</scope>
    <source>
        <strain evidence="10 11">MUT 4182</strain>
    </source>
</reference>
<dbReference type="GO" id="GO:0017056">
    <property type="term" value="F:structural constituent of nuclear pore"/>
    <property type="evidence" value="ECO:0007669"/>
    <property type="project" value="TreeGrafter"/>
</dbReference>
<keyword evidence="5 9" id="KW-0653">Protein transport</keyword>
<dbReference type="STRING" id="1051891.A0A0C3KT87"/>
<evidence type="ECO:0000256" key="8">
    <source>
        <dbReference type="ARBA" id="ARBA00023242"/>
    </source>
</evidence>
<dbReference type="AlphaFoldDB" id="A0A0C3KT87"/>
<comment type="subunit">
    <text evidence="9">Component of the nuclear pore complex (NPC).</text>
</comment>
<keyword evidence="11" id="KW-1185">Reference proteome</keyword>
<keyword evidence="9" id="KW-0472">Membrane</keyword>
<keyword evidence="8 9" id="KW-0539">Nucleus</keyword>
<evidence type="ECO:0000256" key="6">
    <source>
        <dbReference type="ARBA" id="ARBA00023010"/>
    </source>
</evidence>
<keyword evidence="7 9" id="KW-0906">Nuclear pore complex</keyword>
<dbReference type="GO" id="GO:0006606">
    <property type="term" value="P:protein import into nucleus"/>
    <property type="evidence" value="ECO:0007669"/>
    <property type="project" value="TreeGrafter"/>
</dbReference>
<dbReference type="HOGENOM" id="CLU_023369_0_0_1"/>
<sequence length="772" mass="87426">MTEVPYTTIRPALLAADSFTQLSSSDFALGVTLSPRGNELAIHTQIFSERSSKTPGRSEAKPPSLSNKDAVWMAKWGSTPTSAVKLYGDSYVTFKHLQVSARQRQDEGIPFESSQNIELLHGYTEMYMENVQAYIDQLGMEENVDLDSYEHWTTVYVTLGLFQTLLTPQSGLMTGLVGEELLLWLNVNFVAPTSEQARQYAHKEKPWLEDGFWDYLTRATVRGLWKGASHFFSILSSHPSPILRRIAPQLVKTLESHPRSTSYGTEQEFFSAHSRWSDSVRLLRRELQLLNKTEGQGDWREGLEDLVGILEGKQDVIMDICSEGEGAAGWREAVAVWGIWVRPDFKRQDLPDTLALINDTLPIDGSYADEAAQAALVSQQLKRFLHNSARQNPWLGAHIADLMENMDMTVYDTPIADDDEDFQDDTNIPADALTLRDVLIMDYAEQILHADPGSWQIEFDYLAACGPVGKARLGAVLSRLAVDVEEDNSVDRSKEISVLLDTREDRMDEEGIEEEKSLARLTGMQRVQKLVEVCKDYALWEEMETLCKVVARLLIQRRRYGDAISYSIYAKDFNTVSRISDLLLEEYIVRGRDEFIELVNSVPDVSDVLLDSPTFHLGGMSSLAMTSFRNRLAFLERYAAFHKDFRDGKKKDAASGLMNMLNSDLVPKWWWGVILIDAAGLCNEDEMWFEESDAYDLLRHVEEIYIRADQGCAPDYLGALEKMMQQDMQKEDDRRSDTGDGVTVEAALKQLEVVRLALARYLARSFTMRGGR</sequence>
<evidence type="ECO:0000256" key="2">
    <source>
        <dbReference type="ARBA" id="ARBA00005573"/>
    </source>
</evidence>
<dbReference type="PANTHER" id="PTHR13373:SF21">
    <property type="entry name" value="NUCLEAR PORE COMPLEX PROTEIN NUP85"/>
    <property type="match status" value="1"/>
</dbReference>
<gene>
    <name evidence="10" type="ORF">M407DRAFT_25939</name>
</gene>
<comment type="subcellular location">
    <subcellularLocation>
        <location evidence="1 9">Nucleus</location>
        <location evidence="1 9">Nuclear pore complex</location>
    </subcellularLocation>
</comment>
<comment type="similarity">
    <text evidence="2 9">Belongs to the nucleoporin Nup85 family.</text>
</comment>
<evidence type="ECO:0000256" key="9">
    <source>
        <dbReference type="RuleBase" id="RU365073"/>
    </source>
</evidence>
<proteinExistence type="inferred from homology"/>
<evidence type="ECO:0000256" key="1">
    <source>
        <dbReference type="ARBA" id="ARBA00004567"/>
    </source>
</evidence>
<evidence type="ECO:0000256" key="4">
    <source>
        <dbReference type="ARBA" id="ARBA00022816"/>
    </source>
</evidence>
<protein>
    <recommendedName>
        <fullName evidence="9">Nuclear pore complex protein Nup85</fullName>
    </recommendedName>
</protein>
<dbReference type="GO" id="GO:0031080">
    <property type="term" value="C:nuclear pore outer ring"/>
    <property type="evidence" value="ECO:0007669"/>
    <property type="project" value="TreeGrafter"/>
</dbReference>
<dbReference type="Proteomes" id="UP000054248">
    <property type="component" value="Unassembled WGS sequence"/>
</dbReference>
<dbReference type="GO" id="GO:0031965">
    <property type="term" value="C:nuclear membrane"/>
    <property type="evidence" value="ECO:0007669"/>
    <property type="project" value="UniProtKB-UniRule"/>
</dbReference>
<accession>A0A0C3KT87</accession>
<evidence type="ECO:0000256" key="7">
    <source>
        <dbReference type="ARBA" id="ARBA00023132"/>
    </source>
</evidence>
<keyword evidence="3 9" id="KW-0813">Transport</keyword>
<dbReference type="OrthoDB" id="17644at2759"/>
<organism evidence="10 11">
    <name type="scientific">Tulasnella calospora MUT 4182</name>
    <dbReference type="NCBI Taxonomy" id="1051891"/>
    <lineage>
        <taxon>Eukaryota</taxon>
        <taxon>Fungi</taxon>
        <taxon>Dikarya</taxon>
        <taxon>Basidiomycota</taxon>
        <taxon>Agaricomycotina</taxon>
        <taxon>Agaricomycetes</taxon>
        <taxon>Cantharellales</taxon>
        <taxon>Tulasnellaceae</taxon>
        <taxon>Tulasnella</taxon>
    </lineage>
</organism>
<evidence type="ECO:0000313" key="10">
    <source>
        <dbReference type="EMBL" id="KIO24693.1"/>
    </source>
</evidence>
<comment type="function">
    <text evidence="9">Functions as a component of the nuclear pore complex (NPC).</text>
</comment>
<dbReference type="GO" id="GO:0045893">
    <property type="term" value="P:positive regulation of DNA-templated transcription"/>
    <property type="evidence" value="ECO:0007669"/>
    <property type="project" value="TreeGrafter"/>
</dbReference>
<evidence type="ECO:0000256" key="3">
    <source>
        <dbReference type="ARBA" id="ARBA00022448"/>
    </source>
</evidence>
<dbReference type="GO" id="GO:0006406">
    <property type="term" value="P:mRNA export from nucleus"/>
    <property type="evidence" value="ECO:0007669"/>
    <property type="project" value="TreeGrafter"/>
</dbReference>
<dbReference type="InterPro" id="IPR011502">
    <property type="entry name" value="Nucleoporin_Nup85"/>
</dbReference>
<dbReference type="PANTHER" id="PTHR13373">
    <property type="entry name" value="FROUNT PROTEIN-RELATED"/>
    <property type="match status" value="1"/>
</dbReference>
<dbReference type="EMBL" id="KN823056">
    <property type="protein sequence ID" value="KIO24693.1"/>
    <property type="molecule type" value="Genomic_DNA"/>
</dbReference>
<evidence type="ECO:0000256" key="5">
    <source>
        <dbReference type="ARBA" id="ARBA00022927"/>
    </source>
</evidence>
<reference evidence="11" key="2">
    <citation type="submission" date="2015-01" db="EMBL/GenBank/DDBJ databases">
        <title>Evolutionary Origins and Diversification of the Mycorrhizal Mutualists.</title>
        <authorList>
            <consortium name="DOE Joint Genome Institute"/>
            <consortium name="Mycorrhizal Genomics Consortium"/>
            <person name="Kohler A."/>
            <person name="Kuo A."/>
            <person name="Nagy L.G."/>
            <person name="Floudas D."/>
            <person name="Copeland A."/>
            <person name="Barry K.W."/>
            <person name="Cichocki N."/>
            <person name="Veneault-Fourrey C."/>
            <person name="LaButti K."/>
            <person name="Lindquist E.A."/>
            <person name="Lipzen A."/>
            <person name="Lundell T."/>
            <person name="Morin E."/>
            <person name="Murat C."/>
            <person name="Riley R."/>
            <person name="Ohm R."/>
            <person name="Sun H."/>
            <person name="Tunlid A."/>
            <person name="Henrissat B."/>
            <person name="Grigoriev I.V."/>
            <person name="Hibbett D.S."/>
            <person name="Martin F."/>
        </authorList>
    </citation>
    <scope>NUCLEOTIDE SEQUENCE [LARGE SCALE GENOMIC DNA]</scope>
    <source>
        <strain evidence="11">MUT 4182</strain>
    </source>
</reference>
<keyword evidence="4 9" id="KW-0509">mRNA transport</keyword>
<name>A0A0C3KT87_9AGAM</name>
<dbReference type="Pfam" id="PF07575">
    <property type="entry name" value="Nucleopor_Nup85"/>
    <property type="match status" value="2"/>
</dbReference>